<organism evidence="3">
    <name type="scientific">marine sediment metagenome</name>
    <dbReference type="NCBI Taxonomy" id="412755"/>
    <lineage>
        <taxon>unclassified sequences</taxon>
        <taxon>metagenomes</taxon>
        <taxon>ecological metagenomes</taxon>
    </lineage>
</organism>
<evidence type="ECO:0000256" key="1">
    <source>
        <dbReference type="SAM" id="Coils"/>
    </source>
</evidence>
<evidence type="ECO:0000259" key="2">
    <source>
        <dbReference type="PROSITE" id="PS50112"/>
    </source>
</evidence>
<feature type="non-terminal residue" evidence="3">
    <location>
        <position position="223"/>
    </location>
</feature>
<accession>X1NFN4</accession>
<dbReference type="InterPro" id="IPR035965">
    <property type="entry name" value="PAS-like_dom_sf"/>
</dbReference>
<name>X1NFN4_9ZZZZ</name>
<dbReference type="InterPro" id="IPR000014">
    <property type="entry name" value="PAS"/>
</dbReference>
<dbReference type="Pfam" id="PF13426">
    <property type="entry name" value="PAS_9"/>
    <property type="match status" value="1"/>
</dbReference>
<protein>
    <recommendedName>
        <fullName evidence="2">PAS domain-containing protein</fullName>
    </recommendedName>
</protein>
<feature type="domain" description="PAS" evidence="2">
    <location>
        <begin position="43"/>
        <end position="96"/>
    </location>
</feature>
<dbReference type="SUPFAM" id="SSF55785">
    <property type="entry name" value="PYP-like sensor domain (PAS domain)"/>
    <property type="match status" value="2"/>
</dbReference>
<keyword evidence="1" id="KW-0175">Coiled coil</keyword>
<dbReference type="Gene3D" id="3.30.450.20">
    <property type="entry name" value="PAS domain"/>
    <property type="match status" value="2"/>
</dbReference>
<feature type="coiled-coil region" evidence="1">
    <location>
        <begin position="1"/>
        <end position="53"/>
    </location>
</feature>
<dbReference type="AlphaFoldDB" id="X1NFN4"/>
<dbReference type="EMBL" id="BARV01027931">
    <property type="protein sequence ID" value="GAI42862.1"/>
    <property type="molecule type" value="Genomic_DNA"/>
</dbReference>
<sequence>MEDEDKTKAKLIKELKTLRKERGKGVLKDIAKLKQTEEVIQESENRFRELFNNMSSGVAVYEAKDNNKDFIIINFNQAAEKIEKVKKEDVIGESVLKTFPGVKDFGLFATFQEAYKTGKPQHHSIALYKDQRISGWSENYIYKLPSGEIVAIYDDITDYKKVEGNIKKAKDELQMIIDSVPDIILYKNTEDKNIRANKMLDDTLKIPVKDIIGKTTEELFTKG</sequence>
<dbReference type="PROSITE" id="PS50112">
    <property type="entry name" value="PAS"/>
    <property type="match status" value="1"/>
</dbReference>
<comment type="caution">
    <text evidence="3">The sequence shown here is derived from an EMBL/GenBank/DDBJ whole genome shotgun (WGS) entry which is preliminary data.</text>
</comment>
<evidence type="ECO:0000313" key="3">
    <source>
        <dbReference type="EMBL" id="GAI42862.1"/>
    </source>
</evidence>
<gene>
    <name evidence="3" type="ORF">S06H3_44846</name>
</gene>
<reference evidence="3" key="1">
    <citation type="journal article" date="2014" name="Front. Microbiol.">
        <title>High frequency of phylogenetically diverse reductive dehalogenase-homologous genes in deep subseafloor sedimentary metagenomes.</title>
        <authorList>
            <person name="Kawai M."/>
            <person name="Futagami T."/>
            <person name="Toyoda A."/>
            <person name="Takaki Y."/>
            <person name="Nishi S."/>
            <person name="Hori S."/>
            <person name="Arai W."/>
            <person name="Tsubouchi T."/>
            <person name="Morono Y."/>
            <person name="Uchiyama I."/>
            <person name="Ito T."/>
            <person name="Fujiyama A."/>
            <person name="Inagaki F."/>
            <person name="Takami H."/>
        </authorList>
    </citation>
    <scope>NUCLEOTIDE SEQUENCE</scope>
    <source>
        <strain evidence="3">Expedition CK06-06</strain>
    </source>
</reference>
<proteinExistence type="predicted"/>